<dbReference type="EMBL" id="FOEF01000030">
    <property type="protein sequence ID" value="SEP53721.1"/>
    <property type="molecule type" value="Genomic_DNA"/>
</dbReference>
<sequence>MAADEPMPKRDAPGEQGRWAQRVLDQTLHATLFLLNYVAFVDQGGFDVPVTEARREDETQQDYEKRRDVTRMLKETEAAAGSWAELCVDELRNIKPSDAGEVAKIILGEGIEWCRQSSFDPRPSDMVAGARSLLQHLCPAEHKLDAVASMMTILDAVTKGRRLPIDEIAPLNPIGTIHAAAALTGHLFAQAECVPDRAATQRELIDKGKQCADSLSGH</sequence>
<keyword evidence="2" id="KW-1185">Reference proteome</keyword>
<dbReference type="Proteomes" id="UP000198582">
    <property type="component" value="Unassembled WGS sequence"/>
</dbReference>
<gene>
    <name evidence="1" type="ORF">SAMN04489732_13023</name>
</gene>
<protein>
    <submittedName>
        <fullName evidence="1">Uncharacterized protein</fullName>
    </submittedName>
</protein>
<organism evidence="1 2">
    <name type="scientific">Amycolatopsis saalfeldensis</name>
    <dbReference type="NCBI Taxonomy" id="394193"/>
    <lineage>
        <taxon>Bacteria</taxon>
        <taxon>Bacillati</taxon>
        <taxon>Actinomycetota</taxon>
        <taxon>Actinomycetes</taxon>
        <taxon>Pseudonocardiales</taxon>
        <taxon>Pseudonocardiaceae</taxon>
        <taxon>Amycolatopsis</taxon>
    </lineage>
</organism>
<proteinExistence type="predicted"/>
<evidence type="ECO:0000313" key="1">
    <source>
        <dbReference type="EMBL" id="SEP53721.1"/>
    </source>
</evidence>
<evidence type="ECO:0000313" key="2">
    <source>
        <dbReference type="Proteomes" id="UP000198582"/>
    </source>
</evidence>
<dbReference type="STRING" id="394193.SAMN04489732_13023"/>
<name>A0A1H8YP04_9PSEU</name>
<dbReference type="AlphaFoldDB" id="A0A1H8YP04"/>
<accession>A0A1H8YP04</accession>
<reference evidence="1 2" key="1">
    <citation type="submission" date="2016-10" db="EMBL/GenBank/DDBJ databases">
        <authorList>
            <person name="de Groot N.N."/>
        </authorList>
    </citation>
    <scope>NUCLEOTIDE SEQUENCE [LARGE SCALE GENOMIC DNA]</scope>
    <source>
        <strain evidence="1 2">DSM 44993</strain>
    </source>
</reference>